<reference evidence="2 3" key="1">
    <citation type="submission" date="2020-08" db="EMBL/GenBank/DDBJ databases">
        <title>Genomic Encyclopedia of Type Strains, Phase IV (KMG-IV): sequencing the most valuable type-strain genomes for metagenomic binning, comparative biology and taxonomic classification.</title>
        <authorList>
            <person name="Goeker M."/>
        </authorList>
    </citation>
    <scope>NUCLEOTIDE SEQUENCE [LARGE SCALE GENOMIC DNA]</scope>
    <source>
        <strain evidence="2 3">DSM 45385</strain>
    </source>
</reference>
<name>A0A7W8A061_9ACTN</name>
<dbReference type="SUPFAM" id="SSF50370">
    <property type="entry name" value="Ricin B-like lectins"/>
    <property type="match status" value="1"/>
</dbReference>
<keyword evidence="3" id="KW-1185">Reference proteome</keyword>
<comment type="caution">
    <text evidence="2">The sequence shown here is derived from an EMBL/GenBank/DDBJ whole genome shotgun (WGS) entry which is preliminary data.</text>
</comment>
<accession>A0A7W8A061</accession>
<dbReference type="EMBL" id="JACHIN010000002">
    <property type="protein sequence ID" value="MBB5076579.1"/>
    <property type="molecule type" value="Genomic_DNA"/>
</dbReference>
<feature type="region of interest" description="Disordered" evidence="1">
    <location>
        <begin position="92"/>
        <end position="141"/>
    </location>
</feature>
<organism evidence="2 3">
    <name type="scientific">Nonomuraea endophytica</name>
    <dbReference type="NCBI Taxonomy" id="714136"/>
    <lineage>
        <taxon>Bacteria</taxon>
        <taxon>Bacillati</taxon>
        <taxon>Actinomycetota</taxon>
        <taxon>Actinomycetes</taxon>
        <taxon>Streptosporangiales</taxon>
        <taxon>Streptosporangiaceae</taxon>
        <taxon>Nonomuraea</taxon>
    </lineage>
</organism>
<protein>
    <recommendedName>
        <fullName evidence="4">XRE family transcriptional regulator</fullName>
    </recommendedName>
</protein>
<feature type="compositionally biased region" description="Pro residues" evidence="1">
    <location>
        <begin position="123"/>
        <end position="139"/>
    </location>
</feature>
<evidence type="ECO:0008006" key="4">
    <source>
        <dbReference type="Google" id="ProtNLM"/>
    </source>
</evidence>
<dbReference type="Proteomes" id="UP000568380">
    <property type="component" value="Unassembled WGS sequence"/>
</dbReference>
<proteinExistence type="predicted"/>
<dbReference type="Pfam" id="PF13560">
    <property type="entry name" value="HTH_31"/>
    <property type="match status" value="1"/>
</dbReference>
<gene>
    <name evidence="2" type="ORF">HNR40_002043</name>
</gene>
<dbReference type="RefSeq" id="WP_184960036.1">
    <property type="nucleotide sequence ID" value="NZ_JACHIN010000002.1"/>
</dbReference>
<evidence type="ECO:0000313" key="2">
    <source>
        <dbReference type="EMBL" id="MBB5076579.1"/>
    </source>
</evidence>
<dbReference type="CDD" id="cd00161">
    <property type="entry name" value="beta-trefoil_Ricin-like"/>
    <property type="match status" value="1"/>
</dbReference>
<dbReference type="InterPro" id="IPR035992">
    <property type="entry name" value="Ricin_B-like_lectins"/>
</dbReference>
<feature type="compositionally biased region" description="Polar residues" evidence="1">
    <location>
        <begin position="98"/>
        <end position="116"/>
    </location>
</feature>
<sequence length="348" mass="36659">MDEDGPPDPAQATTGAEYVAALARLRRWSGLTYRRLASASGGALPVSTVAGVLGRTTLPREDFVAAFTAACGLDEAETDRWIRARRNLAAGTVEQAGTGEQTGTSGQNGTGEQAGTSEIGPDPGTPVRPSPDPAEPAPPRRSLARRWWPAIAVAAGLAVALLFAPTLIRGVGDMLEGRAAASQTATAQAPQDGWYQIVPAHVADRGLCVSEGRERSGRTNRPLAVQVSCSAEGPGIYLKALGPGVYEIQWHHPKEGVGCLSVDGAYLGDEALLAPSECISAAHQRFLLERDRTGFRLRPVHSGKCLGALYGEADIHPGAEIAQLACSGKRDQIFRFVPVDRPSWVKTG</sequence>
<evidence type="ECO:0000313" key="3">
    <source>
        <dbReference type="Proteomes" id="UP000568380"/>
    </source>
</evidence>
<dbReference type="Gene3D" id="2.80.10.50">
    <property type="match status" value="1"/>
</dbReference>
<evidence type="ECO:0000256" key="1">
    <source>
        <dbReference type="SAM" id="MobiDB-lite"/>
    </source>
</evidence>
<dbReference type="AlphaFoldDB" id="A0A7W8A061"/>